<evidence type="ECO:0000313" key="2">
    <source>
        <dbReference type="EMBL" id="SDF56321.1"/>
    </source>
</evidence>
<dbReference type="AlphaFoldDB" id="A0A1G7M3U5"/>
<evidence type="ECO:0000313" key="3">
    <source>
        <dbReference type="Proteomes" id="UP000199076"/>
    </source>
</evidence>
<dbReference type="RefSeq" id="WP_092691700.1">
    <property type="nucleotide sequence ID" value="NZ_FNBK01000007.1"/>
</dbReference>
<protein>
    <recommendedName>
        <fullName evidence="1">DUF8009 domain-containing protein</fullName>
    </recommendedName>
</protein>
<sequence>MPGSADPTAINAIAVDAEDVVTALEAGRRSGQDPVLRVTPPFSGRMRARIHRDGATDYEDEPAPIHVEPDAFVTESAPAYPTPAETEDALRTDPTVEYTRERHRERHAEAVANWREAVTDHFADTVTLDTPSEPHEVSVSVLG</sequence>
<dbReference type="Proteomes" id="UP000199076">
    <property type="component" value="Unassembled WGS sequence"/>
</dbReference>
<proteinExistence type="predicted"/>
<dbReference type="OrthoDB" id="199191at2157"/>
<dbReference type="InterPro" id="IPR058322">
    <property type="entry name" value="DUF8009"/>
</dbReference>
<gene>
    <name evidence="2" type="ORF">SAMN05216218_107121</name>
</gene>
<dbReference type="Pfam" id="PF26033">
    <property type="entry name" value="DUF8009"/>
    <property type="match status" value="1"/>
</dbReference>
<keyword evidence="3" id="KW-1185">Reference proteome</keyword>
<evidence type="ECO:0000259" key="1">
    <source>
        <dbReference type="Pfam" id="PF26033"/>
    </source>
</evidence>
<organism evidence="2 3">
    <name type="scientific">Halorientalis regularis</name>
    <dbReference type="NCBI Taxonomy" id="660518"/>
    <lineage>
        <taxon>Archaea</taxon>
        <taxon>Methanobacteriati</taxon>
        <taxon>Methanobacteriota</taxon>
        <taxon>Stenosarchaea group</taxon>
        <taxon>Halobacteria</taxon>
        <taxon>Halobacteriales</taxon>
        <taxon>Haloarculaceae</taxon>
        <taxon>Halorientalis</taxon>
    </lineage>
</organism>
<reference evidence="3" key="1">
    <citation type="submission" date="2016-10" db="EMBL/GenBank/DDBJ databases">
        <authorList>
            <person name="Varghese N."/>
            <person name="Submissions S."/>
        </authorList>
    </citation>
    <scope>NUCLEOTIDE SEQUENCE [LARGE SCALE GENOMIC DNA]</scope>
    <source>
        <strain evidence="3">IBRC-M 10760</strain>
    </source>
</reference>
<dbReference type="EMBL" id="FNBK01000007">
    <property type="protein sequence ID" value="SDF56321.1"/>
    <property type="molecule type" value="Genomic_DNA"/>
</dbReference>
<accession>A0A1G7M3U5</accession>
<dbReference type="STRING" id="660518.SAMN05216218_107121"/>
<name>A0A1G7M3U5_9EURY</name>
<feature type="domain" description="DUF8009" evidence="1">
    <location>
        <begin position="4"/>
        <end position="143"/>
    </location>
</feature>